<evidence type="ECO:0000256" key="4">
    <source>
        <dbReference type="ARBA" id="ARBA00023125"/>
    </source>
</evidence>
<dbReference type="InterPro" id="IPR013324">
    <property type="entry name" value="RNA_pol_sigma_r3/r4-like"/>
</dbReference>
<dbReference type="PANTHER" id="PTHR43133">
    <property type="entry name" value="RNA POLYMERASE ECF-TYPE SIGMA FACTO"/>
    <property type="match status" value="1"/>
</dbReference>
<keyword evidence="3 6" id="KW-0731">Sigma factor</keyword>
<evidence type="ECO:0000313" key="9">
    <source>
        <dbReference type="EMBL" id="MBM6619482.1"/>
    </source>
</evidence>
<dbReference type="Gene3D" id="1.10.10.10">
    <property type="entry name" value="Winged helix-like DNA-binding domain superfamily/Winged helix DNA-binding domain"/>
    <property type="match status" value="1"/>
</dbReference>
<protein>
    <recommendedName>
        <fullName evidence="6">RNA polymerase sigma factor</fullName>
    </recommendedName>
</protein>
<evidence type="ECO:0000256" key="2">
    <source>
        <dbReference type="ARBA" id="ARBA00023015"/>
    </source>
</evidence>
<dbReference type="InterPro" id="IPR039425">
    <property type="entry name" value="RNA_pol_sigma-70-like"/>
</dbReference>
<evidence type="ECO:0000259" key="7">
    <source>
        <dbReference type="Pfam" id="PF04542"/>
    </source>
</evidence>
<accession>A0ABS2DMA1</accession>
<proteinExistence type="inferred from homology"/>
<dbReference type="Gene3D" id="1.10.1740.10">
    <property type="match status" value="1"/>
</dbReference>
<gene>
    <name evidence="9" type="ORF">JR050_17615</name>
</gene>
<dbReference type="InterPro" id="IPR013249">
    <property type="entry name" value="RNA_pol_sigma70_r4_t2"/>
</dbReference>
<dbReference type="CDD" id="cd06171">
    <property type="entry name" value="Sigma70_r4"/>
    <property type="match status" value="1"/>
</dbReference>
<name>A0ABS2DMA1_9BACI</name>
<sequence>MNEETLPVMNEEKIRSLMEEYGSGLLKLAYSYVRNWNTAEDLVQETFITIYSKYQFFDQKSTIKTWIYRIAINKCKDYLKSPKNRFLSYYSSHLVHSDNEKSVTDKLIDNEEAISISGSLMKLPVKYREVLLFYYYEELSIKEISELINVTEGNVKTRLLRGREKFKKQYELRRIEDVGTIEEFKNSIG</sequence>
<dbReference type="InterPro" id="IPR007627">
    <property type="entry name" value="RNA_pol_sigma70_r2"/>
</dbReference>
<keyword evidence="2 6" id="KW-0805">Transcription regulation</keyword>
<feature type="domain" description="RNA polymerase sigma-70 region 2" evidence="7">
    <location>
        <begin position="17"/>
        <end position="81"/>
    </location>
</feature>
<evidence type="ECO:0000256" key="6">
    <source>
        <dbReference type="RuleBase" id="RU000716"/>
    </source>
</evidence>
<evidence type="ECO:0000256" key="1">
    <source>
        <dbReference type="ARBA" id="ARBA00010641"/>
    </source>
</evidence>
<evidence type="ECO:0000256" key="5">
    <source>
        <dbReference type="ARBA" id="ARBA00023163"/>
    </source>
</evidence>
<dbReference type="SUPFAM" id="SSF88659">
    <property type="entry name" value="Sigma3 and sigma4 domains of RNA polymerase sigma factors"/>
    <property type="match status" value="1"/>
</dbReference>
<keyword evidence="4 6" id="KW-0238">DNA-binding</keyword>
<evidence type="ECO:0000313" key="10">
    <source>
        <dbReference type="Proteomes" id="UP001518925"/>
    </source>
</evidence>
<comment type="similarity">
    <text evidence="1 6">Belongs to the sigma-70 factor family. ECF subfamily.</text>
</comment>
<dbReference type="Pfam" id="PF04542">
    <property type="entry name" value="Sigma70_r2"/>
    <property type="match status" value="1"/>
</dbReference>
<evidence type="ECO:0000256" key="3">
    <source>
        <dbReference type="ARBA" id="ARBA00023082"/>
    </source>
</evidence>
<dbReference type="EMBL" id="JAFELM010000043">
    <property type="protein sequence ID" value="MBM6619482.1"/>
    <property type="molecule type" value="Genomic_DNA"/>
</dbReference>
<comment type="caution">
    <text evidence="9">The sequence shown here is derived from an EMBL/GenBank/DDBJ whole genome shotgun (WGS) entry which is preliminary data.</text>
</comment>
<feature type="domain" description="RNA polymerase sigma factor 70 region 4 type 2" evidence="8">
    <location>
        <begin position="120"/>
        <end position="165"/>
    </location>
</feature>
<dbReference type="Proteomes" id="UP001518925">
    <property type="component" value="Unassembled WGS sequence"/>
</dbReference>
<organism evidence="9 10">
    <name type="scientific">Bacillus suaedaesalsae</name>
    <dbReference type="NCBI Taxonomy" id="2810349"/>
    <lineage>
        <taxon>Bacteria</taxon>
        <taxon>Bacillati</taxon>
        <taxon>Bacillota</taxon>
        <taxon>Bacilli</taxon>
        <taxon>Bacillales</taxon>
        <taxon>Bacillaceae</taxon>
        <taxon>Bacillus</taxon>
    </lineage>
</organism>
<dbReference type="InterPro" id="IPR000838">
    <property type="entry name" value="RNA_pol_sigma70_ECF_CS"/>
</dbReference>
<dbReference type="InterPro" id="IPR014284">
    <property type="entry name" value="RNA_pol_sigma-70_dom"/>
</dbReference>
<dbReference type="InterPro" id="IPR013325">
    <property type="entry name" value="RNA_pol_sigma_r2"/>
</dbReference>
<dbReference type="NCBIfam" id="TIGR02937">
    <property type="entry name" value="sigma70-ECF"/>
    <property type="match status" value="1"/>
</dbReference>
<keyword evidence="5 6" id="KW-0804">Transcription</keyword>
<dbReference type="SUPFAM" id="SSF88946">
    <property type="entry name" value="Sigma2 domain of RNA polymerase sigma factors"/>
    <property type="match status" value="1"/>
</dbReference>
<dbReference type="RefSeq" id="WP_204204956.1">
    <property type="nucleotide sequence ID" value="NZ_JAFELM010000043.1"/>
</dbReference>
<dbReference type="InterPro" id="IPR036388">
    <property type="entry name" value="WH-like_DNA-bd_sf"/>
</dbReference>
<reference evidence="9 10" key="1">
    <citation type="submission" date="2021-02" db="EMBL/GenBank/DDBJ databases">
        <title>Bacillus sp. RD4P76, an endophyte from a halophyte.</title>
        <authorList>
            <person name="Sun J.-Q."/>
        </authorList>
    </citation>
    <scope>NUCLEOTIDE SEQUENCE [LARGE SCALE GENOMIC DNA]</scope>
    <source>
        <strain evidence="9 10">RD4P76</strain>
    </source>
</reference>
<dbReference type="PANTHER" id="PTHR43133:SF60">
    <property type="entry name" value="RNA POLYMERASE SIGMA FACTOR SIGV"/>
    <property type="match status" value="1"/>
</dbReference>
<keyword evidence="10" id="KW-1185">Reference proteome</keyword>
<evidence type="ECO:0000259" key="8">
    <source>
        <dbReference type="Pfam" id="PF08281"/>
    </source>
</evidence>
<dbReference type="Pfam" id="PF08281">
    <property type="entry name" value="Sigma70_r4_2"/>
    <property type="match status" value="1"/>
</dbReference>
<dbReference type="PROSITE" id="PS01063">
    <property type="entry name" value="SIGMA70_ECF"/>
    <property type="match status" value="1"/>
</dbReference>